<sequence>MHPGKPTILEVLVASASDAQAVAAYCVLIGFLHVSLSALLTGPEFVQRSKRIQVAQSAVNLGLTGTLALLYASVLITESTSYSLLGDEGAASRVFGKFTDEAVLAMHLNFAMVLYECFLYALLGKSLDLWAHHVLGIILLTLTLRSGQCGIYLAWAGISEGTSVNLSLRNLLLESGMKKSRIYVVNGLLLWLSFLVLRVLNLAVLSWRIMRDVFVVLPAARLEAEADPVLRYMDLFASVFIWALSTWWFYKITLGVMDGLRKGKKLKLDEE</sequence>
<evidence type="ECO:0000256" key="4">
    <source>
        <dbReference type="ARBA" id="ARBA00023136"/>
    </source>
</evidence>
<dbReference type="SMART" id="SM00724">
    <property type="entry name" value="TLC"/>
    <property type="match status" value="1"/>
</dbReference>
<reference evidence="9" key="1">
    <citation type="journal article" date="2015" name="PLoS Genet.">
        <title>Genome Sequence and Transcriptome Analyses of Chrysochromulina tobin: Metabolic Tools for Enhanced Algal Fitness in the Prominent Order Prymnesiales (Haptophyceae).</title>
        <authorList>
            <person name="Hovde B.T."/>
            <person name="Deodato C.R."/>
            <person name="Hunsperger H.M."/>
            <person name="Ryken S.A."/>
            <person name="Yost W."/>
            <person name="Jha R.K."/>
            <person name="Patterson J."/>
            <person name="Monnat R.J. Jr."/>
            <person name="Barlow S.B."/>
            <person name="Starkenburg S.R."/>
            <person name="Cattolico R.A."/>
        </authorList>
    </citation>
    <scope>NUCLEOTIDE SEQUENCE</scope>
    <source>
        <strain evidence="9">CCMP291</strain>
    </source>
</reference>
<proteinExistence type="predicted"/>
<comment type="subcellular location">
    <subcellularLocation>
        <location evidence="1">Membrane</location>
        <topology evidence="1">Multi-pass membrane protein</topology>
    </subcellularLocation>
</comment>
<evidence type="ECO:0000256" key="2">
    <source>
        <dbReference type="ARBA" id="ARBA00022692"/>
    </source>
</evidence>
<evidence type="ECO:0000256" key="3">
    <source>
        <dbReference type="ARBA" id="ARBA00022989"/>
    </source>
</evidence>
<feature type="transmembrane region" description="Helical" evidence="6">
    <location>
        <begin position="184"/>
        <end position="209"/>
    </location>
</feature>
<dbReference type="PANTHER" id="PTHR13439:SF0">
    <property type="entry name" value="TOPOISOMERASE I DAMAGE AFFECTED PROTEIN 4"/>
    <property type="match status" value="1"/>
</dbReference>
<organism evidence="8 9">
    <name type="scientific">Chrysochromulina tobinii</name>
    <dbReference type="NCBI Taxonomy" id="1460289"/>
    <lineage>
        <taxon>Eukaryota</taxon>
        <taxon>Haptista</taxon>
        <taxon>Haptophyta</taxon>
        <taxon>Prymnesiophyceae</taxon>
        <taxon>Prymnesiales</taxon>
        <taxon>Chrysochromulinaceae</taxon>
        <taxon>Chrysochromulina</taxon>
    </lineage>
</organism>
<dbReference type="Pfam" id="PF03798">
    <property type="entry name" value="TRAM_LAG1_CLN8"/>
    <property type="match status" value="1"/>
</dbReference>
<dbReference type="PROSITE" id="PS50922">
    <property type="entry name" value="TLC"/>
    <property type="match status" value="1"/>
</dbReference>
<dbReference type="GO" id="GO:0005783">
    <property type="term" value="C:endoplasmic reticulum"/>
    <property type="evidence" value="ECO:0007669"/>
    <property type="project" value="TreeGrafter"/>
</dbReference>
<evidence type="ECO:0000256" key="1">
    <source>
        <dbReference type="ARBA" id="ARBA00004141"/>
    </source>
</evidence>
<protein>
    <recommendedName>
        <fullName evidence="7">TLC domain-containing protein</fullName>
    </recommendedName>
</protein>
<comment type="caution">
    <text evidence="8">The sequence shown here is derived from an EMBL/GenBank/DDBJ whole genome shotgun (WGS) entry which is preliminary data.</text>
</comment>
<dbReference type="GO" id="GO:0055088">
    <property type="term" value="P:lipid homeostasis"/>
    <property type="evidence" value="ECO:0007669"/>
    <property type="project" value="TreeGrafter"/>
</dbReference>
<feature type="transmembrane region" description="Helical" evidence="6">
    <location>
        <begin position="22"/>
        <end position="46"/>
    </location>
</feature>
<keyword evidence="9" id="KW-1185">Reference proteome</keyword>
<feature type="transmembrane region" description="Helical" evidence="6">
    <location>
        <begin position="102"/>
        <end position="122"/>
    </location>
</feature>
<keyword evidence="4 5" id="KW-0472">Membrane</keyword>
<keyword evidence="3 6" id="KW-1133">Transmembrane helix</keyword>
<evidence type="ECO:0000313" key="9">
    <source>
        <dbReference type="Proteomes" id="UP000037460"/>
    </source>
</evidence>
<gene>
    <name evidence="8" type="ORF">Ctob_010735</name>
</gene>
<dbReference type="EMBL" id="JWZX01001922">
    <property type="protein sequence ID" value="KOO31830.1"/>
    <property type="molecule type" value="Genomic_DNA"/>
</dbReference>
<feature type="transmembrane region" description="Helical" evidence="6">
    <location>
        <begin position="58"/>
        <end position="76"/>
    </location>
</feature>
<keyword evidence="2 5" id="KW-0812">Transmembrane</keyword>
<name>A0A0M0JZ42_9EUKA</name>
<dbReference type="InterPro" id="IPR050846">
    <property type="entry name" value="TLCD"/>
</dbReference>
<accession>A0A0M0JZ42</accession>
<feature type="transmembrane region" description="Helical" evidence="6">
    <location>
        <begin position="229"/>
        <end position="250"/>
    </location>
</feature>
<evidence type="ECO:0000256" key="6">
    <source>
        <dbReference type="SAM" id="Phobius"/>
    </source>
</evidence>
<dbReference type="AlphaFoldDB" id="A0A0M0JZ42"/>
<evidence type="ECO:0000259" key="7">
    <source>
        <dbReference type="PROSITE" id="PS50922"/>
    </source>
</evidence>
<dbReference type="Proteomes" id="UP000037460">
    <property type="component" value="Unassembled WGS sequence"/>
</dbReference>
<dbReference type="InterPro" id="IPR006634">
    <property type="entry name" value="TLC-dom"/>
</dbReference>
<dbReference type="GO" id="GO:0016020">
    <property type="term" value="C:membrane"/>
    <property type="evidence" value="ECO:0007669"/>
    <property type="project" value="UniProtKB-SubCell"/>
</dbReference>
<dbReference type="OrthoDB" id="10266980at2759"/>
<evidence type="ECO:0000313" key="8">
    <source>
        <dbReference type="EMBL" id="KOO31830.1"/>
    </source>
</evidence>
<feature type="domain" description="TLC" evidence="7">
    <location>
        <begin position="43"/>
        <end position="261"/>
    </location>
</feature>
<evidence type="ECO:0000256" key="5">
    <source>
        <dbReference type="PROSITE-ProRule" id="PRU00205"/>
    </source>
</evidence>
<dbReference type="PANTHER" id="PTHR13439">
    <property type="entry name" value="CT120 PROTEIN"/>
    <property type="match status" value="1"/>
</dbReference>